<reference evidence="1" key="1">
    <citation type="submission" date="2018-02" db="EMBL/GenBank/DDBJ databases">
        <authorList>
            <person name="Cohen D.B."/>
            <person name="Kent A.D."/>
        </authorList>
    </citation>
    <scope>NUCLEOTIDE SEQUENCE</scope>
</reference>
<gene>
    <name evidence="1" type="ORF">FSB_LOCUS37097</name>
</gene>
<sequence>MFEREFWLIVISWHGLERLQELDIDWPVKKALT</sequence>
<dbReference type="AlphaFoldDB" id="A0A2N9HBE9"/>
<dbReference type="EMBL" id="OIVN01003164">
    <property type="protein sequence ID" value="SPD09215.1"/>
    <property type="molecule type" value="Genomic_DNA"/>
</dbReference>
<organism evidence="1">
    <name type="scientific">Fagus sylvatica</name>
    <name type="common">Beechnut</name>
    <dbReference type="NCBI Taxonomy" id="28930"/>
    <lineage>
        <taxon>Eukaryota</taxon>
        <taxon>Viridiplantae</taxon>
        <taxon>Streptophyta</taxon>
        <taxon>Embryophyta</taxon>
        <taxon>Tracheophyta</taxon>
        <taxon>Spermatophyta</taxon>
        <taxon>Magnoliopsida</taxon>
        <taxon>eudicotyledons</taxon>
        <taxon>Gunneridae</taxon>
        <taxon>Pentapetalae</taxon>
        <taxon>rosids</taxon>
        <taxon>fabids</taxon>
        <taxon>Fagales</taxon>
        <taxon>Fagaceae</taxon>
        <taxon>Fagus</taxon>
    </lineage>
</organism>
<protein>
    <submittedName>
        <fullName evidence="1">Uncharacterized protein</fullName>
    </submittedName>
</protein>
<proteinExistence type="predicted"/>
<evidence type="ECO:0000313" key="1">
    <source>
        <dbReference type="EMBL" id="SPD09215.1"/>
    </source>
</evidence>
<name>A0A2N9HBE9_FAGSY</name>
<accession>A0A2N9HBE9</accession>